<dbReference type="AlphaFoldDB" id="A0A7W7TXW8"/>
<reference evidence="1 2" key="1">
    <citation type="submission" date="2020-08" db="EMBL/GenBank/DDBJ databases">
        <title>Genomic Encyclopedia of Type Strains, Phase III (KMG-III): the genomes of soil and plant-associated and newly described type strains.</title>
        <authorList>
            <person name="Whitman W."/>
        </authorList>
    </citation>
    <scope>NUCLEOTIDE SEQUENCE [LARGE SCALE GENOMIC DNA]</scope>
    <source>
        <strain evidence="1 2">SFB5A</strain>
    </source>
</reference>
<keyword evidence="1" id="KW-0804">Transcription</keyword>
<organism evidence="1 2">
    <name type="scientific">Streptomyces nymphaeiformis</name>
    <dbReference type="NCBI Taxonomy" id="2663842"/>
    <lineage>
        <taxon>Bacteria</taxon>
        <taxon>Bacillati</taxon>
        <taxon>Actinomycetota</taxon>
        <taxon>Actinomycetes</taxon>
        <taxon>Kitasatosporales</taxon>
        <taxon>Streptomycetaceae</taxon>
        <taxon>Streptomyces</taxon>
    </lineage>
</organism>
<comment type="caution">
    <text evidence="1">The sequence shown here is derived from an EMBL/GenBank/DDBJ whole genome shotgun (WGS) entry which is preliminary data.</text>
</comment>
<accession>A0A7W7TXW8</accession>
<dbReference type="EMBL" id="JACHJY010000002">
    <property type="protein sequence ID" value="MBB4981056.1"/>
    <property type="molecule type" value="Genomic_DNA"/>
</dbReference>
<dbReference type="Proteomes" id="UP000582643">
    <property type="component" value="Unassembled WGS sequence"/>
</dbReference>
<proteinExistence type="predicted"/>
<keyword evidence="1" id="KW-0240">DNA-directed RNA polymerase</keyword>
<dbReference type="RefSeq" id="WP_312883076.1">
    <property type="nucleotide sequence ID" value="NZ_JACHJY010000002.1"/>
</dbReference>
<keyword evidence="2" id="KW-1185">Reference proteome</keyword>
<sequence length="75" mass="8194">MTNSFRCTHCGTIGLEPGFVEDAGQSSRGYARWIQGALERGPFGGAKRLGKPAWQIDAYRCPNCAHLELFAGHRA</sequence>
<protein>
    <submittedName>
        <fullName evidence="1">DNA-directed RNA polymerase subunit RPC12/RpoP</fullName>
    </submittedName>
</protein>
<name>A0A7W7TXW8_9ACTN</name>
<dbReference type="GO" id="GO:0000428">
    <property type="term" value="C:DNA-directed RNA polymerase complex"/>
    <property type="evidence" value="ECO:0007669"/>
    <property type="project" value="UniProtKB-KW"/>
</dbReference>
<gene>
    <name evidence="1" type="ORF">GGE06_001964</name>
</gene>
<evidence type="ECO:0000313" key="1">
    <source>
        <dbReference type="EMBL" id="MBB4981056.1"/>
    </source>
</evidence>
<evidence type="ECO:0000313" key="2">
    <source>
        <dbReference type="Proteomes" id="UP000582643"/>
    </source>
</evidence>